<dbReference type="EMBL" id="BNAH01000001">
    <property type="protein sequence ID" value="GHE77825.1"/>
    <property type="molecule type" value="Genomic_DNA"/>
</dbReference>
<evidence type="ECO:0000313" key="3">
    <source>
        <dbReference type="Proteomes" id="UP000626370"/>
    </source>
</evidence>
<dbReference type="InterPro" id="IPR025309">
    <property type="entry name" value="KTSC_dom"/>
</dbReference>
<evidence type="ECO:0000313" key="2">
    <source>
        <dbReference type="EMBL" id="GHE77825.1"/>
    </source>
</evidence>
<proteinExistence type="predicted"/>
<name>A0ABQ3IBB8_9GAMM</name>
<gene>
    <name evidence="2" type="ORF">GCM10011501_01850</name>
</gene>
<dbReference type="Proteomes" id="UP000626370">
    <property type="component" value="Unassembled WGS sequence"/>
</dbReference>
<evidence type="ECO:0000259" key="1">
    <source>
        <dbReference type="Pfam" id="PF13619"/>
    </source>
</evidence>
<comment type="caution">
    <text evidence="2">The sequence shown here is derived from an EMBL/GenBank/DDBJ whole genome shotgun (WGS) entry which is preliminary data.</text>
</comment>
<sequence length="161" mass="17608">MQIATPVDIPGGTLSTLYPDLIGHVTNEHDVIMQLVRELFGAAPSNFNGPENPIDETGHSLEDSYLIPQEQALEISNQMKKVAYNLTPYPMIEQCPASSSALSAFGYSSINSLLDIEFLDGSIYRYSGITPSIFTGFINASSQGGYFNSNIRNNYTTSQIE</sequence>
<keyword evidence="3" id="KW-1185">Reference proteome</keyword>
<organism evidence="2 3">
    <name type="scientific">Thalassotalea profundi</name>
    <dbReference type="NCBI Taxonomy" id="2036687"/>
    <lineage>
        <taxon>Bacteria</taxon>
        <taxon>Pseudomonadati</taxon>
        <taxon>Pseudomonadota</taxon>
        <taxon>Gammaproteobacteria</taxon>
        <taxon>Alteromonadales</taxon>
        <taxon>Colwelliaceae</taxon>
        <taxon>Thalassotalea</taxon>
    </lineage>
</organism>
<protein>
    <recommendedName>
        <fullName evidence="1">KTSC domain-containing protein</fullName>
    </recommendedName>
</protein>
<accession>A0ABQ3IBB8</accession>
<reference evidence="3" key="1">
    <citation type="journal article" date="2019" name="Int. J. Syst. Evol. Microbiol.">
        <title>The Global Catalogue of Microorganisms (GCM) 10K type strain sequencing project: providing services to taxonomists for standard genome sequencing and annotation.</title>
        <authorList>
            <consortium name="The Broad Institute Genomics Platform"/>
            <consortium name="The Broad Institute Genome Sequencing Center for Infectious Disease"/>
            <person name="Wu L."/>
            <person name="Ma J."/>
        </authorList>
    </citation>
    <scope>NUCLEOTIDE SEQUENCE [LARGE SCALE GENOMIC DNA]</scope>
    <source>
        <strain evidence="3">CGMCC 1.15922</strain>
    </source>
</reference>
<dbReference type="RefSeq" id="WP_189376211.1">
    <property type="nucleotide sequence ID" value="NZ_BNAH01000001.1"/>
</dbReference>
<feature type="domain" description="KTSC" evidence="1">
    <location>
        <begin position="98"/>
        <end position="155"/>
    </location>
</feature>
<dbReference type="Pfam" id="PF13619">
    <property type="entry name" value="KTSC"/>
    <property type="match status" value="1"/>
</dbReference>